<dbReference type="RefSeq" id="WP_379870879.1">
    <property type="nucleotide sequence ID" value="NZ_JBHTBH010000004.1"/>
</dbReference>
<dbReference type="Gene3D" id="3.90.180.10">
    <property type="entry name" value="Medium-chain alcohol dehydrogenases, catalytic domain"/>
    <property type="match status" value="1"/>
</dbReference>
<dbReference type="SMART" id="SM00829">
    <property type="entry name" value="PKS_ER"/>
    <property type="match status" value="1"/>
</dbReference>
<dbReference type="PANTHER" id="PTHR43161:SF9">
    <property type="entry name" value="SORBITOL DEHYDROGENASE"/>
    <property type="match status" value="1"/>
</dbReference>
<comment type="cofactor">
    <cofactor evidence="1 6">
        <name>Zn(2+)</name>
        <dbReference type="ChEBI" id="CHEBI:29105"/>
    </cofactor>
</comment>
<dbReference type="InterPro" id="IPR011032">
    <property type="entry name" value="GroES-like_sf"/>
</dbReference>
<keyword evidence="9" id="KW-1185">Reference proteome</keyword>
<sequence>MTSPGRPAALLLEPRKIEITPLPVPEPGPGQVQVAVHSVGLCGSDLHYYAEGRNGPNVLRAPCVLGHEGAGTITAVGAGVPAERVGERVAIEPAHPCGDCELCRGGRYNLCRAGRCFGSPPTHGLLRSHTVLPAAFAHPLPGTVGDDEAALVEPLAVAVWAVRRGRVGPGDRVLVTGAGPIGLLSALAALRCGAAEVTVHDVDPVRLAAARAAVGGTGVQVRDAPPGGEVDRLLECSGAPAALRAAERLAPGGVLALVGTPSGAPPAELTALTQRWEFDVAGCFRYGPASFTTAVAWAATGLPGLRGLVTARYPLAEAAAALERARTDRSQLKVVIDVTAPPADIPAPKEGQSPA</sequence>
<dbReference type="EMBL" id="JBHTBH010000004">
    <property type="protein sequence ID" value="MFC7328231.1"/>
    <property type="molecule type" value="Genomic_DNA"/>
</dbReference>
<evidence type="ECO:0000313" key="9">
    <source>
        <dbReference type="Proteomes" id="UP001596540"/>
    </source>
</evidence>
<keyword evidence="5" id="KW-0560">Oxidoreductase</keyword>
<dbReference type="InterPro" id="IPR036291">
    <property type="entry name" value="NAD(P)-bd_dom_sf"/>
</dbReference>
<evidence type="ECO:0000256" key="2">
    <source>
        <dbReference type="ARBA" id="ARBA00008072"/>
    </source>
</evidence>
<dbReference type="Proteomes" id="UP001596540">
    <property type="component" value="Unassembled WGS sequence"/>
</dbReference>
<evidence type="ECO:0000256" key="5">
    <source>
        <dbReference type="ARBA" id="ARBA00023002"/>
    </source>
</evidence>
<dbReference type="PANTHER" id="PTHR43161">
    <property type="entry name" value="SORBITOL DEHYDROGENASE"/>
    <property type="match status" value="1"/>
</dbReference>
<dbReference type="InterPro" id="IPR013154">
    <property type="entry name" value="ADH-like_N"/>
</dbReference>
<dbReference type="Gene3D" id="3.40.50.720">
    <property type="entry name" value="NAD(P)-binding Rossmann-like Domain"/>
    <property type="match status" value="1"/>
</dbReference>
<keyword evidence="4 6" id="KW-0862">Zinc</keyword>
<name>A0ABW2KDV4_9ACTN</name>
<dbReference type="SUPFAM" id="SSF50129">
    <property type="entry name" value="GroES-like"/>
    <property type="match status" value="1"/>
</dbReference>
<evidence type="ECO:0000256" key="1">
    <source>
        <dbReference type="ARBA" id="ARBA00001947"/>
    </source>
</evidence>
<dbReference type="InterPro" id="IPR020843">
    <property type="entry name" value="ER"/>
</dbReference>
<dbReference type="SUPFAM" id="SSF51735">
    <property type="entry name" value="NAD(P)-binding Rossmann-fold domains"/>
    <property type="match status" value="1"/>
</dbReference>
<feature type="domain" description="Enoyl reductase (ER)" evidence="7">
    <location>
        <begin position="5"/>
        <end position="336"/>
    </location>
</feature>
<gene>
    <name evidence="8" type="ORF">ACFQRF_10805</name>
</gene>
<dbReference type="InterPro" id="IPR013149">
    <property type="entry name" value="ADH-like_C"/>
</dbReference>
<evidence type="ECO:0000256" key="6">
    <source>
        <dbReference type="RuleBase" id="RU361277"/>
    </source>
</evidence>
<comment type="caution">
    <text evidence="8">The sequence shown here is derived from an EMBL/GenBank/DDBJ whole genome shotgun (WGS) entry which is preliminary data.</text>
</comment>
<keyword evidence="3 6" id="KW-0479">Metal-binding</keyword>
<evidence type="ECO:0000256" key="3">
    <source>
        <dbReference type="ARBA" id="ARBA00022723"/>
    </source>
</evidence>
<organism evidence="8 9">
    <name type="scientific">Marinactinospora rubrisoli</name>
    <dbReference type="NCBI Taxonomy" id="2715399"/>
    <lineage>
        <taxon>Bacteria</taxon>
        <taxon>Bacillati</taxon>
        <taxon>Actinomycetota</taxon>
        <taxon>Actinomycetes</taxon>
        <taxon>Streptosporangiales</taxon>
        <taxon>Nocardiopsidaceae</taxon>
        <taxon>Marinactinospora</taxon>
    </lineage>
</organism>
<dbReference type="InterPro" id="IPR002328">
    <property type="entry name" value="ADH_Zn_CS"/>
</dbReference>
<proteinExistence type="inferred from homology"/>
<comment type="similarity">
    <text evidence="2 6">Belongs to the zinc-containing alcohol dehydrogenase family.</text>
</comment>
<protein>
    <submittedName>
        <fullName evidence="8">Alcohol dehydrogenase catalytic domain-containing protein</fullName>
    </submittedName>
</protein>
<dbReference type="Pfam" id="PF00107">
    <property type="entry name" value="ADH_zinc_N"/>
    <property type="match status" value="1"/>
</dbReference>
<reference evidence="9" key="1">
    <citation type="journal article" date="2019" name="Int. J. Syst. Evol. Microbiol.">
        <title>The Global Catalogue of Microorganisms (GCM) 10K type strain sequencing project: providing services to taxonomists for standard genome sequencing and annotation.</title>
        <authorList>
            <consortium name="The Broad Institute Genomics Platform"/>
            <consortium name="The Broad Institute Genome Sequencing Center for Infectious Disease"/>
            <person name="Wu L."/>
            <person name="Ma J."/>
        </authorList>
    </citation>
    <scope>NUCLEOTIDE SEQUENCE [LARGE SCALE GENOMIC DNA]</scope>
    <source>
        <strain evidence="9">CGMCC 4.7382</strain>
    </source>
</reference>
<accession>A0ABW2KDV4</accession>
<evidence type="ECO:0000256" key="4">
    <source>
        <dbReference type="ARBA" id="ARBA00022833"/>
    </source>
</evidence>
<dbReference type="PROSITE" id="PS00059">
    <property type="entry name" value="ADH_ZINC"/>
    <property type="match status" value="1"/>
</dbReference>
<evidence type="ECO:0000313" key="8">
    <source>
        <dbReference type="EMBL" id="MFC7328231.1"/>
    </source>
</evidence>
<dbReference type="Pfam" id="PF08240">
    <property type="entry name" value="ADH_N"/>
    <property type="match status" value="1"/>
</dbReference>
<evidence type="ECO:0000259" key="7">
    <source>
        <dbReference type="SMART" id="SM00829"/>
    </source>
</evidence>